<gene>
    <name evidence="6" type="ORF">BN9_067830</name>
</gene>
<dbReference type="PANTHER" id="PTHR11575:SF48">
    <property type="entry name" value="5'-NUCLEOTIDASE"/>
    <property type="match status" value="1"/>
</dbReference>
<keyword evidence="3" id="KW-0547">Nucleotide-binding</keyword>
<keyword evidence="3" id="KW-0378">Hydrolase</keyword>
<comment type="similarity">
    <text evidence="1 3">Belongs to the 5'-nucleotidase family.</text>
</comment>
<dbReference type="Gene3D" id="3.90.780.10">
    <property type="entry name" value="5'-Nucleotidase, C-terminal domain"/>
    <property type="match status" value="1"/>
</dbReference>
<dbReference type="PRINTS" id="PR01607">
    <property type="entry name" value="APYRASEFAMLY"/>
</dbReference>
<comment type="caution">
    <text evidence="6">The sequence shown here is derived from an EMBL/GenBank/DDBJ whole genome shotgun (WGS) entry which is preliminary data.</text>
</comment>
<reference evidence="6 7" key="1">
    <citation type="submission" date="2012-05" db="EMBL/GenBank/DDBJ databases">
        <title>Recombination and specialization in a pathogen metapopulation.</title>
        <authorList>
            <person name="Gardiner A."/>
            <person name="Kemen E."/>
            <person name="Schultz-Larsen T."/>
            <person name="MacLean D."/>
            <person name="Van Oosterhout C."/>
            <person name="Jones J.D.G."/>
        </authorList>
    </citation>
    <scope>NUCLEOTIDE SEQUENCE [LARGE SCALE GENOMIC DNA]</scope>
    <source>
        <strain evidence="6 7">Ac Nc2</strain>
    </source>
</reference>
<dbReference type="InParanoid" id="A0A024GHQ1"/>
<dbReference type="Pfam" id="PF02872">
    <property type="entry name" value="5_nucleotid_C"/>
    <property type="match status" value="1"/>
</dbReference>
<proteinExistence type="inferred from homology"/>
<dbReference type="InterPro" id="IPR029052">
    <property type="entry name" value="Metallo-depent_PP-like"/>
</dbReference>
<dbReference type="SUPFAM" id="SSF55816">
    <property type="entry name" value="5'-nucleotidase (syn. UDP-sugar hydrolase), C-terminal domain"/>
    <property type="match status" value="1"/>
</dbReference>
<sequence>MSNTTLCRAKLVILSINDVYDMYPNQFGQGGISELATLLQKEREKVSPDAQLLVTVNGDFLSGSMLAVACKGAHMIAILNYLAVDFVVFGNHEFDFGVDTLIERMSESTFSWFGSNVFLQRRQQSEKMMLPGVLEYRILPLRDSGLKLGIFGVCTEATPQLSYPGDDVVFEDVIATSKRCVRVLKEEHHVDFLIALTHMSMEEDRTLARNAPEIDFILGGHDHEPFTVYEGHTLIHKSGQNANWLARFDFAIFKSQYRDGETSSQESVSVIPQWSMLANYNQQPDETCSAIVERYVKIVPVSTQTDCVLATLQLPLSTRTSDLRSGECNMANLVADALRLELQADVGFINGGFIRGDREYASKTPLTLSILQQEMPFPKPAVTVKIKTIDFRNAMLQQFASYPKQSGSHPHISGVVITHDRRQAPYAISIKSDTSGEELDDNAEIRVATSMFVAEGRDGCTSWLNGEIIAQRDLVSSVVRDFLVKQRIVAYAETEKRIQIYE</sequence>
<dbReference type="SUPFAM" id="SSF56300">
    <property type="entry name" value="Metallo-dependent phosphatases"/>
    <property type="match status" value="1"/>
</dbReference>
<feature type="domain" description="5'-Nucleotidase C-terminal" evidence="5">
    <location>
        <begin position="321"/>
        <end position="460"/>
    </location>
</feature>
<dbReference type="GO" id="GO:0016787">
    <property type="term" value="F:hydrolase activity"/>
    <property type="evidence" value="ECO:0007669"/>
    <property type="project" value="UniProtKB-KW"/>
</dbReference>
<dbReference type="InterPro" id="IPR006179">
    <property type="entry name" value="5_nucleotidase/apyrase"/>
</dbReference>
<evidence type="ECO:0000313" key="7">
    <source>
        <dbReference type="Proteomes" id="UP000053237"/>
    </source>
</evidence>
<dbReference type="STRING" id="65357.A0A024GHQ1"/>
<dbReference type="InterPro" id="IPR036907">
    <property type="entry name" value="5'-Nucleotdase_C_sf"/>
</dbReference>
<evidence type="ECO:0000259" key="5">
    <source>
        <dbReference type="Pfam" id="PF02872"/>
    </source>
</evidence>
<dbReference type="InterPro" id="IPR008334">
    <property type="entry name" value="5'-Nucleotdase_C"/>
</dbReference>
<dbReference type="InterPro" id="IPR004843">
    <property type="entry name" value="Calcineurin-like_PHP"/>
</dbReference>
<dbReference type="EMBL" id="CAIX01000110">
    <property type="protein sequence ID" value="CCI45873.1"/>
    <property type="molecule type" value="Genomic_DNA"/>
</dbReference>
<dbReference type="PANTHER" id="PTHR11575">
    <property type="entry name" value="5'-NUCLEOTIDASE-RELATED"/>
    <property type="match status" value="1"/>
</dbReference>
<evidence type="ECO:0000256" key="3">
    <source>
        <dbReference type="RuleBase" id="RU362119"/>
    </source>
</evidence>
<evidence type="ECO:0000256" key="1">
    <source>
        <dbReference type="ARBA" id="ARBA00006654"/>
    </source>
</evidence>
<dbReference type="AlphaFoldDB" id="A0A024GHQ1"/>
<dbReference type="GO" id="GO:0009166">
    <property type="term" value="P:nucleotide catabolic process"/>
    <property type="evidence" value="ECO:0007669"/>
    <property type="project" value="InterPro"/>
</dbReference>
<keyword evidence="7" id="KW-1185">Reference proteome</keyword>
<accession>A0A024GHQ1</accession>
<organism evidence="6 7">
    <name type="scientific">Albugo candida</name>
    <dbReference type="NCBI Taxonomy" id="65357"/>
    <lineage>
        <taxon>Eukaryota</taxon>
        <taxon>Sar</taxon>
        <taxon>Stramenopiles</taxon>
        <taxon>Oomycota</taxon>
        <taxon>Peronosporomycetes</taxon>
        <taxon>Albuginales</taxon>
        <taxon>Albuginaceae</taxon>
        <taxon>Albugo</taxon>
    </lineage>
</organism>
<dbReference type="Pfam" id="PF00149">
    <property type="entry name" value="Metallophos"/>
    <property type="match status" value="1"/>
</dbReference>
<evidence type="ECO:0000256" key="2">
    <source>
        <dbReference type="ARBA" id="ARBA00022729"/>
    </source>
</evidence>
<dbReference type="Gene3D" id="3.60.21.10">
    <property type="match status" value="1"/>
</dbReference>
<dbReference type="GO" id="GO:0000166">
    <property type="term" value="F:nucleotide binding"/>
    <property type="evidence" value="ECO:0007669"/>
    <property type="project" value="UniProtKB-KW"/>
</dbReference>
<name>A0A024GHQ1_9STRA</name>
<evidence type="ECO:0008006" key="8">
    <source>
        <dbReference type="Google" id="ProtNLM"/>
    </source>
</evidence>
<keyword evidence="2" id="KW-0732">Signal</keyword>
<feature type="domain" description="Calcineurin-like phosphoesterase" evidence="4">
    <location>
        <begin position="13"/>
        <end position="225"/>
    </location>
</feature>
<dbReference type="Proteomes" id="UP000053237">
    <property type="component" value="Unassembled WGS sequence"/>
</dbReference>
<protein>
    <recommendedName>
        <fullName evidence="8">5'-Nucleotidase C-terminal domain-containing protein</fullName>
    </recommendedName>
</protein>
<evidence type="ECO:0000313" key="6">
    <source>
        <dbReference type="EMBL" id="CCI45873.1"/>
    </source>
</evidence>
<evidence type="ECO:0000259" key="4">
    <source>
        <dbReference type="Pfam" id="PF00149"/>
    </source>
</evidence>
<dbReference type="OrthoDB" id="10252235at2759"/>